<evidence type="ECO:0000313" key="3">
    <source>
        <dbReference type="EMBL" id="TKR85443.1"/>
    </source>
</evidence>
<dbReference type="PANTHER" id="PTHR39267">
    <property type="entry name" value="SURVIVAL MOTOR NEURON-LIKE PROTEIN 1"/>
    <property type="match status" value="1"/>
</dbReference>
<feature type="region of interest" description="Disordered" evidence="1">
    <location>
        <begin position="265"/>
        <end position="291"/>
    </location>
</feature>
<dbReference type="PANTHER" id="PTHR39267:SF1">
    <property type="entry name" value="SURVIVAL MOTOR NEURON PROTEIN"/>
    <property type="match status" value="1"/>
</dbReference>
<proteinExistence type="predicted"/>
<dbReference type="STRING" id="43335.A0A4U5NRN8"/>
<reference evidence="3" key="1">
    <citation type="submission" date="2018-10" db="EMBL/GenBank/DDBJ databases">
        <title>Population genomic analysis revealed the cold adaptation of white poplar.</title>
        <authorList>
            <person name="Liu Y.-J."/>
        </authorList>
    </citation>
    <scope>NUCLEOTIDE SEQUENCE [LARGE SCALE GENOMIC DNA]</scope>
    <source>
        <strain evidence="3">PAL-ZL1</strain>
    </source>
</reference>
<dbReference type="Pfam" id="PF20636">
    <property type="entry name" value="SMN_G2-BD"/>
    <property type="match status" value="1"/>
</dbReference>
<feature type="compositionally biased region" description="Basic and acidic residues" evidence="1">
    <location>
        <begin position="275"/>
        <end position="284"/>
    </location>
</feature>
<feature type="domain" description="Survival Motor Neuron Gemin2-binding" evidence="2">
    <location>
        <begin position="1"/>
        <end position="29"/>
    </location>
</feature>
<dbReference type="AlphaFoldDB" id="A0A4U5NRN8"/>
<evidence type="ECO:0000256" key="1">
    <source>
        <dbReference type="SAM" id="MobiDB-lite"/>
    </source>
</evidence>
<dbReference type="CDD" id="cd22851">
    <property type="entry name" value="SMN_N"/>
    <property type="match status" value="1"/>
</dbReference>
<organism evidence="3">
    <name type="scientific">Populus alba</name>
    <name type="common">White poplar</name>
    <dbReference type="NCBI Taxonomy" id="43335"/>
    <lineage>
        <taxon>Eukaryota</taxon>
        <taxon>Viridiplantae</taxon>
        <taxon>Streptophyta</taxon>
        <taxon>Embryophyta</taxon>
        <taxon>Tracheophyta</taxon>
        <taxon>Spermatophyta</taxon>
        <taxon>Magnoliopsida</taxon>
        <taxon>eudicotyledons</taxon>
        <taxon>Gunneridae</taxon>
        <taxon>Pentapetalae</taxon>
        <taxon>rosids</taxon>
        <taxon>fabids</taxon>
        <taxon>Malpighiales</taxon>
        <taxon>Salicaceae</taxon>
        <taxon>Saliceae</taxon>
        <taxon>Populus</taxon>
    </lineage>
</organism>
<sequence>MGKEGELWDDSALINAFDDAMSKYKKMHGKKRIQDKSTDGGKFGGGTEDENASAITGVDESLDGTVKEADENSNVTSNTVTELEETENLAPAKLNNCVDSHGPEPYVDPSNGGVHEQTLSGLYSHGAEDYNQLLGQYYELEEKRQRILQQLNLHGGYNYQYPAEGSGSGGYWGACSASQDQSVAATQASLSPLICSCCPYACHCSVAPCSSFSSCTFGGTSLGKACTDSSAMMNPGKSFPPVDDDIVKTAMDAAERAMSSMTMNTPAVNSNIEGNKAEKRKDNEGEITQNTSSETDLTVVLNAWYSAGFYTGKYLTERSIAKKWHG</sequence>
<gene>
    <name evidence="3" type="ORF">D5086_0000245850</name>
</gene>
<feature type="region of interest" description="Disordered" evidence="1">
    <location>
        <begin position="25"/>
        <end position="53"/>
    </location>
</feature>
<dbReference type="InterPro" id="IPR049481">
    <property type="entry name" value="SMN_G2-BD"/>
</dbReference>
<protein>
    <recommendedName>
        <fullName evidence="2">Survival Motor Neuron Gemin2-binding domain-containing protein</fullName>
    </recommendedName>
</protein>
<dbReference type="EMBL" id="RCHU01000939">
    <property type="protein sequence ID" value="TKR85443.1"/>
    <property type="molecule type" value="Genomic_DNA"/>
</dbReference>
<accession>A0A4U5NRN8</accession>
<comment type="caution">
    <text evidence="3">The sequence shown here is derived from an EMBL/GenBank/DDBJ whole genome shotgun (WGS) entry which is preliminary data.</text>
</comment>
<evidence type="ECO:0000259" key="2">
    <source>
        <dbReference type="Pfam" id="PF20636"/>
    </source>
</evidence>
<dbReference type="InterPro" id="IPR040424">
    <property type="entry name" value="Smn1"/>
</dbReference>
<name>A0A4U5NRN8_POPAL</name>